<evidence type="ECO:0000313" key="2">
    <source>
        <dbReference type="Proteomes" id="UP001239397"/>
    </source>
</evidence>
<proteinExistence type="predicted"/>
<gene>
    <name evidence="1" type="ORF">QRX60_08560</name>
</gene>
<dbReference type="Pfam" id="PF19707">
    <property type="entry name" value="DUF6204"/>
    <property type="match status" value="1"/>
</dbReference>
<dbReference type="Proteomes" id="UP001239397">
    <property type="component" value="Chromosome"/>
</dbReference>
<reference evidence="1 2" key="1">
    <citation type="submission" date="2023-06" db="EMBL/GenBank/DDBJ databases">
        <authorList>
            <person name="Oyuntsetseg B."/>
            <person name="Kim S.B."/>
        </authorList>
    </citation>
    <scope>NUCLEOTIDE SEQUENCE [LARGE SCALE GENOMIC DNA]</scope>
    <source>
        <strain evidence="1 2">4-36</strain>
    </source>
</reference>
<dbReference type="KEGG" id="amog:QRX60_08560"/>
<evidence type="ECO:0000313" key="1">
    <source>
        <dbReference type="EMBL" id="WIY03887.1"/>
    </source>
</evidence>
<name>A0A9Y2NGB0_9PSEU</name>
<protein>
    <submittedName>
        <fullName evidence="1">DUF6204 family protein</fullName>
    </submittedName>
</protein>
<accession>A0A9Y2NGB0</accession>
<keyword evidence="2" id="KW-1185">Reference proteome</keyword>
<organism evidence="1 2">
    <name type="scientific">Amycolatopsis mongoliensis</name>
    <dbReference type="NCBI Taxonomy" id="715475"/>
    <lineage>
        <taxon>Bacteria</taxon>
        <taxon>Bacillati</taxon>
        <taxon>Actinomycetota</taxon>
        <taxon>Actinomycetes</taxon>
        <taxon>Pseudonocardiales</taxon>
        <taxon>Pseudonocardiaceae</taxon>
        <taxon>Amycolatopsis</taxon>
    </lineage>
</organism>
<dbReference type="InterPro" id="IPR045778">
    <property type="entry name" value="DUF6204"/>
</dbReference>
<dbReference type="EMBL" id="CP127295">
    <property type="protein sequence ID" value="WIY03887.1"/>
    <property type="molecule type" value="Genomic_DNA"/>
</dbReference>
<dbReference type="RefSeq" id="WP_286000234.1">
    <property type="nucleotide sequence ID" value="NZ_CP127295.1"/>
</dbReference>
<sequence length="108" mass="12113">MPTYRALVRGKFDRPTQVIREKLLSALGPGEDVAGQLFSPEGTLTYSHHLGGFSFRVALDVAPGDDATRRAHDTAELMAMELLEREGYPYRDLTVSSTCMDDIRIKRR</sequence>
<dbReference type="AlphaFoldDB" id="A0A9Y2NGB0"/>